<feature type="active site" description="Cysteine sulfenic acid (-SOH) intermediate; for peroxidase activity" evidence="13">
    <location>
        <position position="47"/>
    </location>
</feature>
<dbReference type="GO" id="GO:0005737">
    <property type="term" value="C:cytoplasm"/>
    <property type="evidence" value="ECO:0007669"/>
    <property type="project" value="TreeGrafter"/>
</dbReference>
<dbReference type="InterPro" id="IPR024706">
    <property type="entry name" value="Peroxiredoxin_AhpC-typ"/>
</dbReference>
<dbReference type="SUPFAM" id="SSF52833">
    <property type="entry name" value="Thioredoxin-like"/>
    <property type="match status" value="1"/>
</dbReference>
<evidence type="ECO:0000256" key="12">
    <source>
        <dbReference type="ARBA" id="ARBA00049091"/>
    </source>
</evidence>
<gene>
    <name evidence="15" type="primary">bcp_2</name>
    <name evidence="15" type="ORF">LMG28688_00882</name>
</gene>
<protein>
    <recommendedName>
        <fullName evidence="3">thioredoxin-dependent peroxiredoxin</fullName>
        <ecNumber evidence="3">1.11.1.24</ecNumber>
    </recommendedName>
    <alternativeName>
        <fullName evidence="9">Thioredoxin peroxidase</fullName>
    </alternativeName>
    <alternativeName>
        <fullName evidence="11">Thioredoxin-dependent peroxiredoxin Bcp</fullName>
    </alternativeName>
</protein>
<dbReference type="FunFam" id="3.40.30.10:FF:000007">
    <property type="entry name" value="Thioredoxin-dependent thiol peroxidase"/>
    <property type="match status" value="1"/>
</dbReference>
<sequence>MPDVTIAVDQPVPDFTAPATGGDFTLSSLKGKKIVLYFYPKDNTPGCTREGMEFRDLYPKFKKAGATIVGVSRDSVRSHENFKTKLELPFTLVSDGDEALCSLFNVIKMKKMYGKEVRGIERSTFLIDASGVLRQEWRGLKVPGHVEEVLEAVQAL</sequence>
<evidence type="ECO:0000256" key="3">
    <source>
        <dbReference type="ARBA" id="ARBA00013017"/>
    </source>
</evidence>
<dbReference type="Pfam" id="PF00578">
    <property type="entry name" value="AhpC-TSA"/>
    <property type="match status" value="1"/>
</dbReference>
<dbReference type="Gene3D" id="3.40.30.10">
    <property type="entry name" value="Glutaredoxin"/>
    <property type="match status" value="1"/>
</dbReference>
<name>A0A6J5FG30_9BURK</name>
<evidence type="ECO:0000256" key="8">
    <source>
        <dbReference type="ARBA" id="ARBA00023284"/>
    </source>
</evidence>
<dbReference type="PANTHER" id="PTHR42801:SF4">
    <property type="entry name" value="AHPC_TSA FAMILY PROTEIN"/>
    <property type="match status" value="1"/>
</dbReference>
<evidence type="ECO:0000256" key="13">
    <source>
        <dbReference type="PIRSR" id="PIRSR000239-1"/>
    </source>
</evidence>
<dbReference type="InterPro" id="IPR036249">
    <property type="entry name" value="Thioredoxin-like_sf"/>
</dbReference>
<evidence type="ECO:0000256" key="7">
    <source>
        <dbReference type="ARBA" id="ARBA00023157"/>
    </source>
</evidence>
<comment type="subunit">
    <text evidence="2">Monomer.</text>
</comment>
<evidence type="ECO:0000256" key="6">
    <source>
        <dbReference type="ARBA" id="ARBA00023002"/>
    </source>
</evidence>
<keyword evidence="5" id="KW-0049">Antioxidant</keyword>
<accession>A0A6J5FG30</accession>
<organism evidence="15 16">
    <name type="scientific">Paraburkholderia caffeinitolerans</name>
    <dbReference type="NCBI Taxonomy" id="1723730"/>
    <lineage>
        <taxon>Bacteria</taxon>
        <taxon>Pseudomonadati</taxon>
        <taxon>Pseudomonadota</taxon>
        <taxon>Betaproteobacteria</taxon>
        <taxon>Burkholderiales</taxon>
        <taxon>Burkholderiaceae</taxon>
        <taxon>Paraburkholderia</taxon>
    </lineage>
</organism>
<evidence type="ECO:0000256" key="2">
    <source>
        <dbReference type="ARBA" id="ARBA00011245"/>
    </source>
</evidence>
<dbReference type="GO" id="GO:0008379">
    <property type="term" value="F:thioredoxin peroxidase activity"/>
    <property type="evidence" value="ECO:0007669"/>
    <property type="project" value="TreeGrafter"/>
</dbReference>
<reference evidence="15 16" key="1">
    <citation type="submission" date="2020-04" db="EMBL/GenBank/DDBJ databases">
        <authorList>
            <person name="De Canck E."/>
        </authorList>
    </citation>
    <scope>NUCLEOTIDE SEQUENCE [LARGE SCALE GENOMIC DNA]</scope>
    <source>
        <strain evidence="15 16">LMG 28688</strain>
    </source>
</reference>
<evidence type="ECO:0000256" key="4">
    <source>
        <dbReference type="ARBA" id="ARBA00022559"/>
    </source>
</evidence>
<keyword evidence="7" id="KW-1015">Disulfide bond</keyword>
<keyword evidence="4 15" id="KW-0575">Peroxidase</keyword>
<evidence type="ECO:0000256" key="11">
    <source>
        <dbReference type="ARBA" id="ARBA00042639"/>
    </source>
</evidence>
<dbReference type="InterPro" id="IPR013766">
    <property type="entry name" value="Thioredoxin_domain"/>
</dbReference>
<evidence type="ECO:0000256" key="1">
    <source>
        <dbReference type="ARBA" id="ARBA00003330"/>
    </source>
</evidence>
<dbReference type="GO" id="GO:0045454">
    <property type="term" value="P:cell redox homeostasis"/>
    <property type="evidence" value="ECO:0007669"/>
    <property type="project" value="TreeGrafter"/>
</dbReference>
<dbReference type="EMBL" id="CADIKL010000003">
    <property type="protein sequence ID" value="CAB3779598.1"/>
    <property type="molecule type" value="Genomic_DNA"/>
</dbReference>
<dbReference type="PIRSF" id="PIRSF000239">
    <property type="entry name" value="AHPC"/>
    <property type="match status" value="1"/>
</dbReference>
<comment type="catalytic activity">
    <reaction evidence="12">
        <text>a hydroperoxide + [thioredoxin]-dithiol = an alcohol + [thioredoxin]-disulfide + H2O</text>
        <dbReference type="Rhea" id="RHEA:62620"/>
        <dbReference type="Rhea" id="RHEA-COMP:10698"/>
        <dbReference type="Rhea" id="RHEA-COMP:10700"/>
        <dbReference type="ChEBI" id="CHEBI:15377"/>
        <dbReference type="ChEBI" id="CHEBI:29950"/>
        <dbReference type="ChEBI" id="CHEBI:30879"/>
        <dbReference type="ChEBI" id="CHEBI:35924"/>
        <dbReference type="ChEBI" id="CHEBI:50058"/>
        <dbReference type="EC" id="1.11.1.24"/>
    </reaction>
</comment>
<dbReference type="PROSITE" id="PS51352">
    <property type="entry name" value="THIOREDOXIN_2"/>
    <property type="match status" value="1"/>
</dbReference>
<evidence type="ECO:0000256" key="10">
    <source>
        <dbReference type="ARBA" id="ARBA00038489"/>
    </source>
</evidence>
<dbReference type="EC" id="1.11.1.24" evidence="3"/>
<feature type="domain" description="Thioredoxin" evidence="14">
    <location>
        <begin position="6"/>
        <end position="156"/>
    </location>
</feature>
<proteinExistence type="inferred from homology"/>
<evidence type="ECO:0000256" key="9">
    <source>
        <dbReference type="ARBA" id="ARBA00032824"/>
    </source>
</evidence>
<evidence type="ECO:0000313" key="15">
    <source>
        <dbReference type="EMBL" id="CAB3779598.1"/>
    </source>
</evidence>
<dbReference type="GO" id="GO:0034599">
    <property type="term" value="P:cellular response to oxidative stress"/>
    <property type="evidence" value="ECO:0007669"/>
    <property type="project" value="TreeGrafter"/>
</dbReference>
<comment type="function">
    <text evidence="1">Thiol-specific peroxidase that catalyzes the reduction of hydrogen peroxide and organic hydroperoxides to water and alcohols, respectively. Plays a role in cell protection against oxidative stress by detoxifying peroxides and as sensor of hydrogen peroxide-mediated signaling events.</text>
</comment>
<dbReference type="InterPro" id="IPR000866">
    <property type="entry name" value="AhpC/TSA"/>
</dbReference>
<dbReference type="AlphaFoldDB" id="A0A6J5FG30"/>
<dbReference type="Proteomes" id="UP000494119">
    <property type="component" value="Unassembled WGS sequence"/>
</dbReference>
<evidence type="ECO:0000259" key="14">
    <source>
        <dbReference type="PROSITE" id="PS51352"/>
    </source>
</evidence>
<evidence type="ECO:0000313" key="16">
    <source>
        <dbReference type="Proteomes" id="UP000494119"/>
    </source>
</evidence>
<dbReference type="PANTHER" id="PTHR42801">
    <property type="entry name" value="THIOREDOXIN-DEPENDENT PEROXIDE REDUCTASE"/>
    <property type="match status" value="1"/>
</dbReference>
<keyword evidence="6 15" id="KW-0560">Oxidoreductase</keyword>
<comment type="similarity">
    <text evidence="10">Belongs to the peroxiredoxin family. BCP/PrxQ subfamily.</text>
</comment>
<dbReference type="CDD" id="cd03017">
    <property type="entry name" value="PRX_BCP"/>
    <property type="match status" value="1"/>
</dbReference>
<evidence type="ECO:0000256" key="5">
    <source>
        <dbReference type="ARBA" id="ARBA00022862"/>
    </source>
</evidence>
<keyword evidence="16" id="KW-1185">Reference proteome</keyword>
<keyword evidence="8" id="KW-0676">Redox-active center</keyword>
<dbReference type="InterPro" id="IPR050924">
    <property type="entry name" value="Peroxiredoxin_BCP/PrxQ"/>
</dbReference>